<evidence type="ECO:0000259" key="10">
    <source>
        <dbReference type="PROSITE" id="PS50109"/>
    </source>
</evidence>
<keyword evidence="6" id="KW-0418">Kinase</keyword>
<gene>
    <name evidence="13" type="ORF">GCM10009606_00350</name>
</gene>
<dbReference type="PROSITE" id="PS50113">
    <property type="entry name" value="PAC"/>
    <property type="match status" value="1"/>
</dbReference>
<dbReference type="PANTHER" id="PTHR43047:SF72">
    <property type="entry name" value="OSMOSENSING HISTIDINE PROTEIN KINASE SLN1"/>
    <property type="match status" value="1"/>
</dbReference>
<proteinExistence type="predicted"/>
<evidence type="ECO:0000313" key="13">
    <source>
        <dbReference type="EMBL" id="GAA1124645.1"/>
    </source>
</evidence>
<evidence type="ECO:0000256" key="8">
    <source>
        <dbReference type="PROSITE-ProRule" id="PRU00169"/>
    </source>
</evidence>
<dbReference type="Gene3D" id="3.40.50.2300">
    <property type="match status" value="1"/>
</dbReference>
<name>A0ABP4EV38_9ACTN</name>
<dbReference type="SUPFAM" id="SSF55874">
    <property type="entry name" value="ATPase domain of HSP90 chaperone/DNA topoisomerase II/histidine kinase"/>
    <property type="match status" value="1"/>
</dbReference>
<dbReference type="Gene3D" id="1.10.287.130">
    <property type="match status" value="1"/>
</dbReference>
<dbReference type="PANTHER" id="PTHR43047">
    <property type="entry name" value="TWO-COMPONENT HISTIDINE PROTEIN KINASE"/>
    <property type="match status" value="1"/>
</dbReference>
<dbReference type="PRINTS" id="PR00344">
    <property type="entry name" value="BCTRLSENSOR"/>
</dbReference>
<dbReference type="SUPFAM" id="SSF47384">
    <property type="entry name" value="Homodimeric domain of signal transducing histidine kinase"/>
    <property type="match status" value="1"/>
</dbReference>
<evidence type="ECO:0000256" key="9">
    <source>
        <dbReference type="SAM" id="Coils"/>
    </source>
</evidence>
<evidence type="ECO:0000313" key="14">
    <source>
        <dbReference type="Proteomes" id="UP001499979"/>
    </source>
</evidence>
<keyword evidence="9" id="KW-0175">Coiled coil</keyword>
<dbReference type="InterPro" id="IPR000014">
    <property type="entry name" value="PAS"/>
</dbReference>
<sequence>MMVDFREVFNGLPSATALVRSHSRGASTVVAVNPAFVRLTGRPETAIVGADLAMVLPGVKTRQVSSGQDPPRERGQAWFIDATGRRTPVSYEIAHEPAADDLMIVQVREIDASAQNDSAVRASEKLLEDVADNVGALIYLKRADGRYLFANRHYEELLRQPRGVIVGKTDADLWPKDIADVYAANDRAVFAVGHPMEFEEPIPIEDGWGMWLSLKFPIFDGDGAVYGVGGISTDISARARAQAAIREARDEAERANRAKDEFLSRMSHELRTPLNSILGFGQLLQLEDLPPSAGADVDHIVKAGRHLLALINEVLDISRVESGTQALAIERQCVCDSIGEAYEMVRPLAADRGVELVMDLHDSLERYVMADRQRLTQVMLNLLVNAVKYNRPDGVVTVTTEMEDEGHLSILVTDTGVGIAREDLERVFLPFERVGGPDVETEGTGLGLAVARSLVSAMGGGIGIKRSLPGRGTEFFVRLPLSSAPDLEEVAARKLGRGTGQRDTDLTGRTILYMEDNLANLELVRRILDRNGAPHLITATHGQLGLQLAAAHRPDLILLDLHLPDLDGSEVLTRLRADERTRPIPVVVLSADATTARRKQLLASGAVDYVTKPIAVEGLLEAVHRSISVGGRR</sequence>
<keyword evidence="5" id="KW-0808">Transferase</keyword>
<dbReference type="NCBIfam" id="TIGR00229">
    <property type="entry name" value="sensory_box"/>
    <property type="match status" value="1"/>
</dbReference>
<dbReference type="EC" id="2.7.13.3" evidence="3"/>
<dbReference type="Pfam" id="PF02518">
    <property type="entry name" value="HATPase_c"/>
    <property type="match status" value="1"/>
</dbReference>
<dbReference type="Pfam" id="PF00512">
    <property type="entry name" value="HisKA"/>
    <property type="match status" value="1"/>
</dbReference>
<feature type="coiled-coil region" evidence="9">
    <location>
        <begin position="238"/>
        <end position="265"/>
    </location>
</feature>
<dbReference type="InterPro" id="IPR003594">
    <property type="entry name" value="HATPase_dom"/>
</dbReference>
<dbReference type="SUPFAM" id="SSF55785">
    <property type="entry name" value="PYP-like sensor domain (PAS domain)"/>
    <property type="match status" value="2"/>
</dbReference>
<dbReference type="InterPro" id="IPR013656">
    <property type="entry name" value="PAS_4"/>
</dbReference>
<dbReference type="InterPro" id="IPR005467">
    <property type="entry name" value="His_kinase_dom"/>
</dbReference>
<dbReference type="CDD" id="cd00130">
    <property type="entry name" value="PAS"/>
    <property type="match status" value="1"/>
</dbReference>
<protein>
    <recommendedName>
        <fullName evidence="3">histidine kinase</fullName>
        <ecNumber evidence="3">2.7.13.3</ecNumber>
    </recommendedName>
</protein>
<dbReference type="InterPro" id="IPR036890">
    <property type="entry name" value="HATPase_C_sf"/>
</dbReference>
<evidence type="ECO:0000256" key="2">
    <source>
        <dbReference type="ARBA" id="ARBA00004236"/>
    </source>
</evidence>
<evidence type="ECO:0000259" key="12">
    <source>
        <dbReference type="PROSITE" id="PS50113"/>
    </source>
</evidence>
<dbReference type="Gene3D" id="3.30.450.20">
    <property type="entry name" value="PAS domain"/>
    <property type="match status" value="1"/>
</dbReference>
<dbReference type="InterPro" id="IPR035965">
    <property type="entry name" value="PAS-like_dom_sf"/>
</dbReference>
<dbReference type="InterPro" id="IPR001789">
    <property type="entry name" value="Sig_transdc_resp-reg_receiver"/>
</dbReference>
<evidence type="ECO:0000256" key="3">
    <source>
        <dbReference type="ARBA" id="ARBA00012438"/>
    </source>
</evidence>
<dbReference type="SMART" id="SM00448">
    <property type="entry name" value="REC"/>
    <property type="match status" value="1"/>
</dbReference>
<dbReference type="CDD" id="cd00082">
    <property type="entry name" value="HisKA"/>
    <property type="match status" value="1"/>
</dbReference>
<dbReference type="SMART" id="SM00387">
    <property type="entry name" value="HATPase_c"/>
    <property type="match status" value="1"/>
</dbReference>
<dbReference type="InterPro" id="IPR011006">
    <property type="entry name" value="CheY-like_superfamily"/>
</dbReference>
<comment type="caution">
    <text evidence="13">The sequence shown here is derived from an EMBL/GenBank/DDBJ whole genome shotgun (WGS) entry which is preliminary data.</text>
</comment>
<dbReference type="PROSITE" id="PS50109">
    <property type="entry name" value="HIS_KIN"/>
    <property type="match status" value="1"/>
</dbReference>
<evidence type="ECO:0000256" key="1">
    <source>
        <dbReference type="ARBA" id="ARBA00000085"/>
    </source>
</evidence>
<accession>A0ABP4EV38</accession>
<feature type="domain" description="PAC" evidence="12">
    <location>
        <begin position="196"/>
        <end position="247"/>
    </location>
</feature>
<dbReference type="Gene3D" id="3.30.565.10">
    <property type="entry name" value="Histidine kinase-like ATPase, C-terminal domain"/>
    <property type="match status" value="1"/>
</dbReference>
<evidence type="ECO:0000259" key="11">
    <source>
        <dbReference type="PROSITE" id="PS50110"/>
    </source>
</evidence>
<dbReference type="Pfam" id="PF08448">
    <property type="entry name" value="PAS_4"/>
    <property type="match status" value="1"/>
</dbReference>
<keyword evidence="14" id="KW-1185">Reference proteome</keyword>
<dbReference type="InterPro" id="IPR003661">
    <property type="entry name" value="HisK_dim/P_dom"/>
</dbReference>
<evidence type="ECO:0000256" key="4">
    <source>
        <dbReference type="ARBA" id="ARBA00022553"/>
    </source>
</evidence>
<evidence type="ECO:0000256" key="5">
    <source>
        <dbReference type="ARBA" id="ARBA00022679"/>
    </source>
</evidence>
<dbReference type="InterPro" id="IPR036097">
    <property type="entry name" value="HisK_dim/P_sf"/>
</dbReference>
<feature type="modified residue" description="4-aspartylphosphate" evidence="8">
    <location>
        <position position="560"/>
    </location>
</feature>
<dbReference type="SMART" id="SM00388">
    <property type="entry name" value="HisKA"/>
    <property type="match status" value="1"/>
</dbReference>
<dbReference type="Proteomes" id="UP001499979">
    <property type="component" value="Unassembled WGS sequence"/>
</dbReference>
<feature type="domain" description="Histidine kinase" evidence="10">
    <location>
        <begin position="265"/>
        <end position="483"/>
    </location>
</feature>
<dbReference type="Pfam" id="PF00072">
    <property type="entry name" value="Response_reg"/>
    <property type="match status" value="1"/>
</dbReference>
<evidence type="ECO:0000256" key="7">
    <source>
        <dbReference type="ARBA" id="ARBA00023012"/>
    </source>
</evidence>
<feature type="domain" description="Response regulatory" evidence="11">
    <location>
        <begin position="510"/>
        <end position="627"/>
    </location>
</feature>
<dbReference type="InterPro" id="IPR000700">
    <property type="entry name" value="PAS-assoc_C"/>
</dbReference>
<evidence type="ECO:0000256" key="6">
    <source>
        <dbReference type="ARBA" id="ARBA00022777"/>
    </source>
</evidence>
<organism evidence="13 14">
    <name type="scientific">Nocardioides aquiterrae</name>
    <dbReference type="NCBI Taxonomy" id="203799"/>
    <lineage>
        <taxon>Bacteria</taxon>
        <taxon>Bacillati</taxon>
        <taxon>Actinomycetota</taxon>
        <taxon>Actinomycetes</taxon>
        <taxon>Propionibacteriales</taxon>
        <taxon>Nocardioidaceae</taxon>
        <taxon>Nocardioides</taxon>
    </lineage>
</organism>
<dbReference type="Pfam" id="PF13188">
    <property type="entry name" value="PAS_8"/>
    <property type="match status" value="1"/>
</dbReference>
<keyword evidence="7" id="KW-0902">Two-component regulatory system</keyword>
<dbReference type="EMBL" id="BAAAJE010000001">
    <property type="protein sequence ID" value="GAA1124645.1"/>
    <property type="molecule type" value="Genomic_DNA"/>
</dbReference>
<comment type="catalytic activity">
    <reaction evidence="1">
        <text>ATP + protein L-histidine = ADP + protein N-phospho-L-histidine.</text>
        <dbReference type="EC" id="2.7.13.3"/>
    </reaction>
</comment>
<dbReference type="InterPro" id="IPR004358">
    <property type="entry name" value="Sig_transdc_His_kin-like_C"/>
</dbReference>
<comment type="subcellular location">
    <subcellularLocation>
        <location evidence="2">Cell membrane</location>
    </subcellularLocation>
</comment>
<dbReference type="SMART" id="SM00091">
    <property type="entry name" value="PAS"/>
    <property type="match status" value="2"/>
</dbReference>
<keyword evidence="4 8" id="KW-0597">Phosphoprotein</keyword>
<dbReference type="PROSITE" id="PS50110">
    <property type="entry name" value="RESPONSE_REGULATORY"/>
    <property type="match status" value="1"/>
</dbReference>
<dbReference type="SUPFAM" id="SSF52172">
    <property type="entry name" value="CheY-like"/>
    <property type="match status" value="1"/>
</dbReference>
<reference evidence="14" key="1">
    <citation type="journal article" date="2019" name="Int. J. Syst. Evol. Microbiol.">
        <title>The Global Catalogue of Microorganisms (GCM) 10K type strain sequencing project: providing services to taxonomists for standard genome sequencing and annotation.</title>
        <authorList>
            <consortium name="The Broad Institute Genomics Platform"/>
            <consortium name="The Broad Institute Genome Sequencing Center for Infectious Disease"/>
            <person name="Wu L."/>
            <person name="Ma J."/>
        </authorList>
    </citation>
    <scope>NUCLEOTIDE SEQUENCE [LARGE SCALE GENOMIC DNA]</scope>
    <source>
        <strain evidence="14">JCM 11813</strain>
    </source>
</reference>